<dbReference type="KEGG" id="fop:FNB79_04175"/>
<evidence type="ECO:0000256" key="1">
    <source>
        <dbReference type="ARBA" id="ARBA00009091"/>
    </source>
</evidence>
<keyword evidence="5" id="KW-1185">Reference proteome</keyword>
<dbReference type="RefSeq" id="WP_143380110.1">
    <property type="nucleotide sequence ID" value="NZ_CP041637.1"/>
</dbReference>
<dbReference type="AlphaFoldDB" id="A0A516GNX0"/>
<dbReference type="GO" id="GO:0050821">
    <property type="term" value="P:protein stabilization"/>
    <property type="evidence" value="ECO:0007669"/>
    <property type="project" value="TreeGrafter"/>
</dbReference>
<dbReference type="OrthoDB" id="1145062at2"/>
<dbReference type="PANTHER" id="PTHR35089:SF1">
    <property type="entry name" value="CHAPERONE PROTEIN SKP"/>
    <property type="match status" value="1"/>
</dbReference>
<accession>A0A516GNX0</accession>
<organism evidence="4 5">
    <name type="scientific">Formosa sediminum</name>
    <dbReference type="NCBI Taxonomy" id="2594004"/>
    <lineage>
        <taxon>Bacteria</taxon>
        <taxon>Pseudomonadati</taxon>
        <taxon>Bacteroidota</taxon>
        <taxon>Flavobacteriia</taxon>
        <taxon>Flavobacteriales</taxon>
        <taxon>Flavobacteriaceae</taxon>
        <taxon>Formosa</taxon>
    </lineage>
</organism>
<dbReference type="PROSITE" id="PS51257">
    <property type="entry name" value="PROKAR_LIPOPROTEIN"/>
    <property type="match status" value="1"/>
</dbReference>
<protein>
    <submittedName>
        <fullName evidence="4">OmpH family outer membrane protein</fullName>
    </submittedName>
</protein>
<comment type="similarity">
    <text evidence="1">Belongs to the Skp family.</text>
</comment>
<evidence type="ECO:0000256" key="3">
    <source>
        <dbReference type="SAM" id="Coils"/>
    </source>
</evidence>
<dbReference type="InterPro" id="IPR024930">
    <property type="entry name" value="Skp_dom_sf"/>
</dbReference>
<evidence type="ECO:0000313" key="4">
    <source>
        <dbReference type="EMBL" id="QDO93205.1"/>
    </source>
</evidence>
<dbReference type="PANTHER" id="PTHR35089">
    <property type="entry name" value="CHAPERONE PROTEIN SKP"/>
    <property type="match status" value="1"/>
</dbReference>
<reference evidence="4 5" key="1">
    <citation type="submission" date="2019-07" db="EMBL/GenBank/DDBJ databases">
        <title>Genome sequencing for Formosa sp. PS13.</title>
        <authorList>
            <person name="Park S.-J."/>
        </authorList>
    </citation>
    <scope>NUCLEOTIDE SEQUENCE [LARGE SCALE GENOMIC DNA]</scope>
    <source>
        <strain evidence="4 5">PS13</strain>
    </source>
</reference>
<dbReference type="SMART" id="SM00935">
    <property type="entry name" value="OmpH"/>
    <property type="match status" value="1"/>
</dbReference>
<proteinExistence type="inferred from homology"/>
<dbReference type="GO" id="GO:0051082">
    <property type="term" value="F:unfolded protein binding"/>
    <property type="evidence" value="ECO:0007669"/>
    <property type="project" value="InterPro"/>
</dbReference>
<feature type="coiled-coil region" evidence="3">
    <location>
        <begin position="79"/>
        <end position="106"/>
    </location>
</feature>
<dbReference type="GO" id="GO:0005829">
    <property type="term" value="C:cytosol"/>
    <property type="evidence" value="ECO:0007669"/>
    <property type="project" value="TreeGrafter"/>
</dbReference>
<gene>
    <name evidence="4" type="ORF">FNB79_04175</name>
</gene>
<dbReference type="EMBL" id="CP041637">
    <property type="protein sequence ID" value="QDO93205.1"/>
    <property type="molecule type" value="Genomic_DNA"/>
</dbReference>
<sequence>MKKISLLVISLITMASCQQTQKIGFVDNSKLINEYQEKIDVEAKYKTMIEASNKNTDSLAKAFQAEYQEFQAQAASMPQDKAQARYQQLGQKQQMLQQQIQMSEQQITVESQKEIDSLISKVRKFVKDYGKTNAYDYILGSNDAGSVMYGKEGDDLTDELIKALNDSYKK</sequence>
<dbReference type="Gene3D" id="3.30.910.20">
    <property type="entry name" value="Skp domain"/>
    <property type="match status" value="1"/>
</dbReference>
<name>A0A516GNX0_9FLAO</name>
<evidence type="ECO:0000313" key="5">
    <source>
        <dbReference type="Proteomes" id="UP000319209"/>
    </source>
</evidence>
<dbReference type="Pfam" id="PF03938">
    <property type="entry name" value="OmpH"/>
    <property type="match status" value="1"/>
</dbReference>
<dbReference type="InterPro" id="IPR005632">
    <property type="entry name" value="Chaperone_Skp"/>
</dbReference>
<keyword evidence="2" id="KW-0732">Signal</keyword>
<evidence type="ECO:0000256" key="2">
    <source>
        <dbReference type="ARBA" id="ARBA00022729"/>
    </source>
</evidence>
<dbReference type="Proteomes" id="UP000319209">
    <property type="component" value="Chromosome"/>
</dbReference>
<dbReference type="SUPFAM" id="SSF111384">
    <property type="entry name" value="OmpH-like"/>
    <property type="match status" value="1"/>
</dbReference>
<keyword evidence="3" id="KW-0175">Coiled coil</keyword>